<dbReference type="RefSeq" id="WP_380673165.1">
    <property type="nucleotide sequence ID" value="NZ_JBHTCJ010000021.1"/>
</dbReference>
<sequence>MRVATDDEVYRVDAVWLGPDEVTLPFRARYVAWGVGLVVWLVSFSVVRAAGVDVGVFSIAWTIVAAVAITRVSMQLISHERPLSAMLMTLKAEVTAPTRVPAGFSWQPDVSRLRVRPTLPARAPEVLPQAAQAAQAAVPSTPGGGAAVSASPAEAPTTMIDPRTGSAVVAHADTVRLARSIPSPVPGTPAEAMWRAK</sequence>
<name>A0ABW2LQR8_9PSEU</name>
<protein>
    <submittedName>
        <fullName evidence="2">Uncharacterized protein</fullName>
    </submittedName>
</protein>
<comment type="caution">
    <text evidence="2">The sequence shown here is derived from an EMBL/GenBank/DDBJ whole genome shotgun (WGS) entry which is preliminary data.</text>
</comment>
<accession>A0ABW2LQR8</accession>
<organism evidence="2 3">
    <name type="scientific">Saccharopolyspora griseoalba</name>
    <dbReference type="NCBI Taxonomy" id="1431848"/>
    <lineage>
        <taxon>Bacteria</taxon>
        <taxon>Bacillati</taxon>
        <taxon>Actinomycetota</taxon>
        <taxon>Actinomycetes</taxon>
        <taxon>Pseudonocardiales</taxon>
        <taxon>Pseudonocardiaceae</taxon>
        <taxon>Saccharopolyspora</taxon>
    </lineage>
</organism>
<feature type="transmembrane region" description="Helical" evidence="1">
    <location>
        <begin position="30"/>
        <end position="50"/>
    </location>
</feature>
<keyword evidence="1" id="KW-0812">Transmembrane</keyword>
<keyword evidence="3" id="KW-1185">Reference proteome</keyword>
<reference evidence="3" key="1">
    <citation type="journal article" date="2019" name="Int. J. Syst. Evol. Microbiol.">
        <title>The Global Catalogue of Microorganisms (GCM) 10K type strain sequencing project: providing services to taxonomists for standard genome sequencing and annotation.</title>
        <authorList>
            <consortium name="The Broad Institute Genomics Platform"/>
            <consortium name="The Broad Institute Genome Sequencing Center for Infectious Disease"/>
            <person name="Wu L."/>
            <person name="Ma J."/>
        </authorList>
    </citation>
    <scope>NUCLEOTIDE SEQUENCE [LARGE SCALE GENOMIC DNA]</scope>
    <source>
        <strain evidence="3">WLHS5</strain>
    </source>
</reference>
<evidence type="ECO:0000313" key="3">
    <source>
        <dbReference type="Proteomes" id="UP001596504"/>
    </source>
</evidence>
<keyword evidence="1" id="KW-1133">Transmembrane helix</keyword>
<dbReference type="Proteomes" id="UP001596504">
    <property type="component" value="Unassembled WGS sequence"/>
</dbReference>
<evidence type="ECO:0000313" key="2">
    <source>
        <dbReference type="EMBL" id="MFC7344911.1"/>
    </source>
</evidence>
<dbReference type="EMBL" id="JBHTCJ010000021">
    <property type="protein sequence ID" value="MFC7344911.1"/>
    <property type="molecule type" value="Genomic_DNA"/>
</dbReference>
<keyword evidence="1" id="KW-0472">Membrane</keyword>
<proteinExistence type="predicted"/>
<evidence type="ECO:0000256" key="1">
    <source>
        <dbReference type="SAM" id="Phobius"/>
    </source>
</evidence>
<feature type="transmembrane region" description="Helical" evidence="1">
    <location>
        <begin position="56"/>
        <end position="74"/>
    </location>
</feature>
<gene>
    <name evidence="2" type="ORF">ACFQRI_26165</name>
</gene>